<dbReference type="RefSeq" id="WP_187783459.1">
    <property type="nucleotide sequence ID" value="NZ_JACTVA010000006.1"/>
</dbReference>
<comment type="caution">
    <text evidence="1">The sequence shown here is derived from an EMBL/GenBank/DDBJ whole genome shotgun (WGS) entry which is preliminary data.</text>
</comment>
<protein>
    <submittedName>
        <fullName evidence="1">Uncharacterized protein</fullName>
    </submittedName>
</protein>
<name>A0ABR7RI86_9PROT</name>
<gene>
    <name evidence="1" type="ORF">IBL26_05490</name>
</gene>
<accession>A0ABR7RI86</accession>
<evidence type="ECO:0000313" key="1">
    <source>
        <dbReference type="EMBL" id="MBC9206280.1"/>
    </source>
</evidence>
<dbReference type="Proteomes" id="UP000626026">
    <property type="component" value="Unassembled WGS sequence"/>
</dbReference>
<evidence type="ECO:0000313" key="2">
    <source>
        <dbReference type="Proteomes" id="UP000626026"/>
    </source>
</evidence>
<organism evidence="1 2">
    <name type="scientific">Teichococcus aerophilus</name>
    <dbReference type="NCBI Taxonomy" id="1224513"/>
    <lineage>
        <taxon>Bacteria</taxon>
        <taxon>Pseudomonadati</taxon>
        <taxon>Pseudomonadota</taxon>
        <taxon>Alphaproteobacteria</taxon>
        <taxon>Acetobacterales</taxon>
        <taxon>Roseomonadaceae</taxon>
        <taxon>Roseomonas</taxon>
    </lineage>
</organism>
<keyword evidence="2" id="KW-1185">Reference proteome</keyword>
<sequence>MTDIPPNRLWPLALMGWLAAFPPAGREAAAQTPDPAAIRYESGNPGSRAAWLRDARALYAPLSATERATIRRRRRRDRA</sequence>
<dbReference type="EMBL" id="JACTVA010000006">
    <property type="protein sequence ID" value="MBC9206280.1"/>
    <property type="molecule type" value="Genomic_DNA"/>
</dbReference>
<proteinExistence type="predicted"/>
<reference evidence="1 2" key="1">
    <citation type="journal article" date="2013" name="Int. J. Syst. Evol. Microbiol.">
        <title>Roseomonas aerophila sp. nov., isolated from air.</title>
        <authorList>
            <person name="Kim S.J."/>
            <person name="Weon H.Y."/>
            <person name="Ahn J.H."/>
            <person name="Hong S.B."/>
            <person name="Seok S.J."/>
            <person name="Whang K.S."/>
            <person name="Kwon S.W."/>
        </authorList>
    </citation>
    <scope>NUCLEOTIDE SEQUENCE [LARGE SCALE GENOMIC DNA]</scope>
    <source>
        <strain evidence="1 2">NBRC 108923</strain>
    </source>
</reference>